<evidence type="ECO:0000256" key="5">
    <source>
        <dbReference type="ARBA" id="ARBA00023015"/>
    </source>
</evidence>
<dbReference type="PANTHER" id="PTHR48249">
    <property type="entry name" value="MEDIATOR OF RNA POLYMERASE II TRANSCRIPTION SUBUNIT 13"/>
    <property type="match status" value="1"/>
</dbReference>
<evidence type="ECO:0000256" key="2">
    <source>
        <dbReference type="ARBA" id="ARBA00009354"/>
    </source>
</evidence>
<evidence type="ECO:0000256" key="7">
    <source>
        <dbReference type="ARBA" id="ARBA00023163"/>
    </source>
</evidence>
<reference evidence="16 17" key="1">
    <citation type="submission" date="2016-08" db="EMBL/GenBank/DDBJ databases">
        <title>Genomes of anaerobic fungi encode conserved fungal cellulosomes for biomass hydrolysis.</title>
        <authorList>
            <consortium name="DOE Joint Genome Institute"/>
            <person name="Haitjema C.H."/>
            <person name="Gilmore S.P."/>
            <person name="Henske J.K."/>
            <person name="Solomon K.V."/>
            <person name="De Groot R."/>
            <person name="Kuo A."/>
            <person name="Mondo S.J."/>
            <person name="Salamov A.A."/>
            <person name="Labutti K."/>
            <person name="Zhao Z."/>
            <person name="Chiniquy J."/>
            <person name="Barry K."/>
            <person name="Brewer H.M."/>
            <person name="Purvine S.O."/>
            <person name="Wright A.T."/>
            <person name="Boxma B."/>
            <person name="Van Alen T."/>
            <person name="Hackstein J.H."/>
            <person name="Baker S.E."/>
            <person name="Grigoriev I.V."/>
            <person name="O'Malley M.A."/>
        </authorList>
    </citation>
    <scope>NUCLEOTIDE SEQUENCE [LARGE SCALE GENOMIC DNA]</scope>
    <source>
        <strain evidence="17">finn</strain>
    </source>
</reference>
<feature type="compositionally biased region" description="Polar residues" evidence="13">
    <location>
        <begin position="520"/>
        <end position="530"/>
    </location>
</feature>
<organism evidence="16 17">
    <name type="scientific">Piromyces finnis</name>
    <dbReference type="NCBI Taxonomy" id="1754191"/>
    <lineage>
        <taxon>Eukaryota</taxon>
        <taxon>Fungi</taxon>
        <taxon>Fungi incertae sedis</taxon>
        <taxon>Chytridiomycota</taxon>
        <taxon>Chytridiomycota incertae sedis</taxon>
        <taxon>Neocallimastigomycetes</taxon>
        <taxon>Neocallimastigales</taxon>
        <taxon>Neocallimastigaceae</taxon>
        <taxon>Piromyces</taxon>
    </lineage>
</organism>
<feature type="region of interest" description="Disordered" evidence="13">
    <location>
        <begin position="1633"/>
        <end position="1665"/>
    </location>
</feature>
<evidence type="ECO:0000259" key="14">
    <source>
        <dbReference type="Pfam" id="PF06333"/>
    </source>
</evidence>
<feature type="compositionally biased region" description="Polar residues" evidence="13">
    <location>
        <begin position="1644"/>
        <end position="1665"/>
    </location>
</feature>
<dbReference type="GO" id="GO:0045944">
    <property type="term" value="P:positive regulation of transcription by RNA polymerase II"/>
    <property type="evidence" value="ECO:0007669"/>
    <property type="project" value="TreeGrafter"/>
</dbReference>
<evidence type="ECO:0000256" key="13">
    <source>
        <dbReference type="SAM" id="MobiDB-lite"/>
    </source>
</evidence>
<comment type="similarity">
    <text evidence="2 11">Belongs to the Mediator complex subunit 13 family.</text>
</comment>
<feature type="coiled-coil region" evidence="12">
    <location>
        <begin position="947"/>
        <end position="976"/>
    </location>
</feature>
<feature type="compositionally biased region" description="Low complexity" evidence="13">
    <location>
        <begin position="498"/>
        <end position="519"/>
    </location>
</feature>
<keyword evidence="12" id="KW-0175">Coiled coil</keyword>
<dbReference type="GO" id="GO:0003713">
    <property type="term" value="F:transcription coactivator activity"/>
    <property type="evidence" value="ECO:0007669"/>
    <property type="project" value="TreeGrafter"/>
</dbReference>
<keyword evidence="7 11" id="KW-0804">Transcription</keyword>
<protein>
    <recommendedName>
        <fullName evidence="3 11">Mediator of RNA polymerase II transcription subunit 13</fullName>
    </recommendedName>
    <alternativeName>
        <fullName evidence="10 11">Mediator complex subunit 13</fullName>
    </alternativeName>
</protein>
<gene>
    <name evidence="16" type="ORF">BCR36DRAFT_358852</name>
</gene>
<evidence type="ECO:0000256" key="3">
    <source>
        <dbReference type="ARBA" id="ARBA00019618"/>
    </source>
</evidence>
<feature type="domain" description="MID" evidence="15">
    <location>
        <begin position="1232"/>
        <end position="1425"/>
    </location>
</feature>
<keyword evidence="17" id="KW-1185">Reference proteome</keyword>
<feature type="region of interest" description="Disordered" evidence="13">
    <location>
        <begin position="792"/>
        <end position="858"/>
    </location>
</feature>
<evidence type="ECO:0000256" key="10">
    <source>
        <dbReference type="ARBA" id="ARBA00032008"/>
    </source>
</evidence>
<feature type="region of interest" description="Disordered" evidence="13">
    <location>
        <begin position="553"/>
        <end position="572"/>
    </location>
</feature>
<evidence type="ECO:0000256" key="11">
    <source>
        <dbReference type="RuleBase" id="RU364134"/>
    </source>
</evidence>
<dbReference type="PANTHER" id="PTHR48249:SF3">
    <property type="entry name" value="MEDIATOR OF RNA POLYMERASE II TRANSCRIPTION SUBUNIT 13"/>
    <property type="match status" value="1"/>
</dbReference>
<comment type="subcellular location">
    <subcellularLocation>
        <location evidence="1 11">Nucleus</location>
    </subcellularLocation>
</comment>
<sequence>MNSHILEDNSVTNIFSLKGVSKIKWRRYYYIYNSGRNVSSSFQSLESGLLKDPIISTYLKLIEKGILCVWINGQYNSEDEYGGKPTKIFSKSENLINISKTTEEIDSNSNTNTKEQCKELWIFQYDSEQELNQTEIENLIELEEGEFNFETLNNLYIQDPNYEFIEYHLFIKAIYNLLERNFYKHGIFRLGDHFIFTEFPQENSIFMLSKENDTRSLLSCQITFIYTSSNLLLQPVIRQHQFLRPIELYDINYADKIIKNINNSYINNLDNNSNNINKLNSEGYNNSNQNIKHSNILILLSPHGIPAYLYSSDIQNSNDIDYILDEWSKCFGIPKEKLYFNKKHEIPLVVTVYIPDMNCYINYPTKCIYIVDSKNIYNISRKLCFNPRIYHQFIEYTWRDQSIHDDTLIFSKLNNSIKHETNDIINHVSNINSELNNNLVDVKKELDESNPNKTLNNLAKDNKDIDFFNYTTPEKKLLIELLKEEKLINEMEAEITSNNNNNGNNNNNNRNINNPNTPNTSKMNSPFSNPQQLINKNNKIQQNMISIPSKSAKIKEEKKRKMPVDNKKNKKEKKEIDEIKVEKPVTVENNPQVEDNYVMSGIFNDSNFDDFGDWGTEIEITDKDFDFFDDKPSQNKTISDMDFGMDGMLTSTVLDNSNKPSLLNNLTQNTLVDINIKEKDSFNFKNSLPSTPINQDIGTPSSINANMSINSIHNSPAPMSISPINNIIPSQNNLLSNNTITNKLMTTVPNTISSPLINSQFQDSTFSLSNNITKDNSTAMIPSNDNLLLNGINDDSKNDVSNENNHENINSDNNNNNNNTNNSNNNNNNTNSNAVNTISNSNTNSSVPTMNSNSINNNNDLTIPSEWELKSSNREYIDNLVEKYHTGKWSYEPKLKSYLISFKRKKISKKELYRFVMSKRIKYKEDIIIKDKNNDNLSKEIKEENSNQEENQEYNNKKIKIESDAEEKNIAEIKENEINDNSNNNDNESQYNTYNTENKIFIDFGSAWKILNIHKYNPINDIIEKNLACKSINQIKGEDQHDIKKLKSEEEEEKVNVLDKMAQKIFIDQYTGSLSSWNKSLENSLSTVILSEENQLYDEHIIPSLASKVLSQIQVIFEDLFGSDIDQKIGMKNIYIEGPLTIKQLYDSEHSQHAKYGKYQVKKKTKKNIDYVLEKLVTPDIIVEDNNEWIKLSSTSLRFWDKIGILPYSGKKNINWFVLCPTTKEFNGEPNNNSDLVNIVKEWFKNLSYIYESSNFGSHKPGKLNSIMNGIIPCLLNDNNNTTTIENHLYSYERAISYFASMMAENIHGIIEEGEATIMSDVDECLNNDHNYIVLYLLNPFSSSDKSFINEKEEKLINYKFCQIFVNSLLYRLALSSRLSIEKLKSKIILQIIPLDLIANNHSFDSYVVIGLKDLVFTLYSKCRKLLQKNININNTEFSIYNDLYQPPYILSQTAIPIPHFSFKPFTRKHQLKNRVNIMEPDRILHIAYVNIDRRTIACMTDQIGELFDIIVVDDTNEKLTSITPLDYEKYTKQQIRFIKIWEKAMKLILFGCNFYWRIAIIKIGHVLQQEINDWEFISSFYLEKLKHTYQQPSLKIINNLNEQLYSVSILGICKNSSFQIFKEKIKPTVNNLNPLTRRDSEKSYSSSFSLQNNTKTPTTPSSKNEMNELNDIVINLSNSYYTYIHSVQRSPSFPSNPEIIWPLLLENYNIKDNLALPLSIGWMIYTPTMESKQVGINTKNFEILLLSHQYSNILKPNKTCFPTWNPTIPTTPISIPNSPSSSTSVSISKNINGNPSTLLKSNSINLKDMNSPLSMVSSSSSLSLNTSTSVPYNVILSDIIKQYFSLSFLEMHWSNLINTANGCASDDLRLPIHVSSVNRLSKILNNFHFK</sequence>
<dbReference type="OrthoDB" id="2163547at2759"/>
<feature type="domain" description="Mediator complex subunit Med13 C-terminal" evidence="14">
    <location>
        <begin position="1445"/>
        <end position="1876"/>
    </location>
</feature>
<comment type="function">
    <text evidence="9 11">Component of the SRB8-11 complex. The SRB8-11 complex is a regulatory module of the Mediator complex which is itself involved in regulation of basal and activated RNA polymerase II-dependent transcription. The SRB8-11 complex may be involved in the transcriptional repression of a subset of genes regulated by Mediator. It may inhibit the association of the Mediator complex with RNA polymerase II to form the holoenzyme complex.</text>
</comment>
<feature type="compositionally biased region" description="Basic and acidic residues" evidence="13">
    <location>
        <begin position="794"/>
        <end position="806"/>
    </location>
</feature>
<evidence type="ECO:0000256" key="6">
    <source>
        <dbReference type="ARBA" id="ARBA00023159"/>
    </source>
</evidence>
<name>A0A1Y1V1A5_9FUNG</name>
<dbReference type="InterPro" id="IPR009401">
    <property type="entry name" value="Med13_C"/>
</dbReference>
<keyword evidence="8 11" id="KW-0539">Nucleus</keyword>
<evidence type="ECO:0000256" key="1">
    <source>
        <dbReference type="ARBA" id="ARBA00004123"/>
    </source>
</evidence>
<evidence type="ECO:0000313" key="16">
    <source>
        <dbReference type="EMBL" id="ORX45014.1"/>
    </source>
</evidence>
<evidence type="ECO:0000313" key="17">
    <source>
        <dbReference type="Proteomes" id="UP000193719"/>
    </source>
</evidence>
<evidence type="ECO:0000256" key="12">
    <source>
        <dbReference type="SAM" id="Coils"/>
    </source>
</evidence>
<keyword evidence="5 11" id="KW-0805">Transcription regulation</keyword>
<evidence type="ECO:0000256" key="8">
    <source>
        <dbReference type="ARBA" id="ARBA00023242"/>
    </source>
</evidence>
<dbReference type="Pfam" id="PF06333">
    <property type="entry name" value="Med13_C"/>
    <property type="match status" value="1"/>
</dbReference>
<keyword evidence="4 11" id="KW-0678">Repressor</keyword>
<evidence type="ECO:0000256" key="4">
    <source>
        <dbReference type="ARBA" id="ARBA00022491"/>
    </source>
</evidence>
<dbReference type="EMBL" id="MCFH01000042">
    <property type="protein sequence ID" value="ORX45014.1"/>
    <property type="molecule type" value="Genomic_DNA"/>
</dbReference>
<accession>A0A1Y1V1A5</accession>
<reference evidence="16 17" key="2">
    <citation type="submission" date="2016-08" db="EMBL/GenBank/DDBJ databases">
        <title>Pervasive Adenine N6-methylation of Active Genes in Fungi.</title>
        <authorList>
            <consortium name="DOE Joint Genome Institute"/>
            <person name="Mondo S.J."/>
            <person name="Dannebaum R.O."/>
            <person name="Kuo R.C."/>
            <person name="Labutti K."/>
            <person name="Haridas S."/>
            <person name="Kuo A."/>
            <person name="Salamov A."/>
            <person name="Ahrendt S.R."/>
            <person name="Lipzen A."/>
            <person name="Sullivan W."/>
            <person name="Andreopoulos W.B."/>
            <person name="Clum A."/>
            <person name="Lindquist E."/>
            <person name="Daum C."/>
            <person name="Ramamoorthy G.K."/>
            <person name="Gryganskyi A."/>
            <person name="Culley D."/>
            <person name="Magnuson J.K."/>
            <person name="James T.Y."/>
            <person name="O'Malley M.A."/>
            <person name="Stajich J.E."/>
            <person name="Spatafora J.W."/>
            <person name="Visel A."/>
            <person name="Grigoriev I.V."/>
        </authorList>
    </citation>
    <scope>NUCLEOTIDE SEQUENCE [LARGE SCALE GENOMIC DNA]</scope>
    <source>
        <strain evidence="17">finn</strain>
    </source>
</reference>
<feature type="region of interest" description="Disordered" evidence="13">
    <location>
        <begin position="496"/>
        <end position="532"/>
    </location>
</feature>
<dbReference type="InterPro" id="IPR051139">
    <property type="entry name" value="Mediator_complx_sub13"/>
</dbReference>
<comment type="caution">
    <text evidence="16">The sequence shown here is derived from an EMBL/GenBank/DDBJ whole genome shotgun (WGS) entry which is preliminary data.</text>
</comment>
<dbReference type="GO" id="GO:0016592">
    <property type="term" value="C:mediator complex"/>
    <property type="evidence" value="ECO:0007669"/>
    <property type="project" value="InterPro"/>
</dbReference>
<dbReference type="Pfam" id="PF18296">
    <property type="entry name" value="MID_MedPIWI"/>
    <property type="match status" value="1"/>
</dbReference>
<dbReference type="InterPro" id="IPR041285">
    <property type="entry name" value="MID_MedPIWI"/>
</dbReference>
<keyword evidence="6 11" id="KW-0010">Activator</keyword>
<evidence type="ECO:0000256" key="9">
    <source>
        <dbReference type="ARBA" id="ARBA00025661"/>
    </source>
</evidence>
<feature type="compositionally biased region" description="Low complexity" evidence="13">
    <location>
        <begin position="807"/>
        <end position="858"/>
    </location>
</feature>
<dbReference type="STRING" id="1754191.A0A1Y1V1A5"/>
<proteinExistence type="inferred from homology"/>
<comment type="subunit">
    <text evidence="11">Component of the SRB8-11 complex, which itself associates with the Mediator complex.</text>
</comment>
<dbReference type="Proteomes" id="UP000193719">
    <property type="component" value="Unassembled WGS sequence"/>
</dbReference>
<evidence type="ECO:0000259" key="15">
    <source>
        <dbReference type="Pfam" id="PF18296"/>
    </source>
</evidence>